<dbReference type="GO" id="GO:0005576">
    <property type="term" value="C:extracellular region"/>
    <property type="evidence" value="ECO:0007669"/>
    <property type="project" value="TreeGrafter"/>
</dbReference>
<evidence type="ECO:0000256" key="10">
    <source>
        <dbReference type="ARBA" id="ARBA00023288"/>
    </source>
</evidence>
<evidence type="ECO:0000256" key="4">
    <source>
        <dbReference type="ARBA" id="ARBA00022622"/>
    </source>
</evidence>
<gene>
    <name evidence="13" type="ORF">OXX778_LOCUS8237</name>
</gene>
<dbReference type="EMBL" id="CAJNOC010001118">
    <property type="protein sequence ID" value="CAF0836746.1"/>
    <property type="molecule type" value="Genomic_DNA"/>
</dbReference>
<proteinExistence type="inferred from homology"/>
<feature type="signal peptide" evidence="12">
    <location>
        <begin position="1"/>
        <end position="21"/>
    </location>
</feature>
<dbReference type="GO" id="GO:0098552">
    <property type="term" value="C:side of membrane"/>
    <property type="evidence" value="ECO:0007669"/>
    <property type="project" value="UniProtKB-KW"/>
</dbReference>
<keyword evidence="14" id="KW-1185">Reference proteome</keyword>
<dbReference type="GO" id="GO:0005886">
    <property type="term" value="C:plasma membrane"/>
    <property type="evidence" value="ECO:0007669"/>
    <property type="project" value="UniProtKB-SubCell"/>
</dbReference>
<comment type="caution">
    <text evidence="13">The sequence shown here is derived from an EMBL/GenBank/DDBJ whole genome shotgun (WGS) entry which is preliminary data.</text>
</comment>
<keyword evidence="3" id="KW-1003">Cell membrane</keyword>
<comment type="similarity">
    <text evidence="2 11">Belongs to the glypican family.</text>
</comment>
<keyword evidence="8" id="KW-0325">Glycoprotein</keyword>
<evidence type="ECO:0000256" key="8">
    <source>
        <dbReference type="ARBA" id="ARBA00023180"/>
    </source>
</evidence>
<dbReference type="InterPro" id="IPR001863">
    <property type="entry name" value="Glypican"/>
</dbReference>
<protein>
    <submittedName>
        <fullName evidence="13">Uncharacterized protein</fullName>
    </submittedName>
</protein>
<keyword evidence="5 12" id="KW-0732">Signal</keyword>
<dbReference type="AlphaFoldDB" id="A0A813V3I5"/>
<evidence type="ECO:0000256" key="9">
    <source>
        <dbReference type="ARBA" id="ARBA00023207"/>
    </source>
</evidence>
<dbReference type="GO" id="GO:1905475">
    <property type="term" value="P:regulation of protein localization to membrane"/>
    <property type="evidence" value="ECO:0007669"/>
    <property type="project" value="TreeGrafter"/>
</dbReference>
<evidence type="ECO:0000313" key="14">
    <source>
        <dbReference type="Proteomes" id="UP000663879"/>
    </source>
</evidence>
<dbReference type="GO" id="GO:0009966">
    <property type="term" value="P:regulation of signal transduction"/>
    <property type="evidence" value="ECO:0007669"/>
    <property type="project" value="InterPro"/>
</dbReference>
<feature type="chain" id="PRO_5032493033" evidence="12">
    <location>
        <begin position="22"/>
        <end position="666"/>
    </location>
</feature>
<reference evidence="13" key="1">
    <citation type="submission" date="2021-02" db="EMBL/GenBank/DDBJ databases">
        <authorList>
            <person name="Nowell W R."/>
        </authorList>
    </citation>
    <scope>NUCLEOTIDE SEQUENCE</scope>
    <source>
        <strain evidence="13">Ploen Becks lab</strain>
    </source>
</reference>
<evidence type="ECO:0000256" key="11">
    <source>
        <dbReference type="RuleBase" id="RU003518"/>
    </source>
</evidence>
<keyword evidence="10" id="KW-0449">Lipoprotein</keyword>
<keyword evidence="9" id="KW-0357">Heparan sulfate</keyword>
<evidence type="ECO:0000313" key="13">
    <source>
        <dbReference type="EMBL" id="CAF0836746.1"/>
    </source>
</evidence>
<evidence type="ECO:0000256" key="6">
    <source>
        <dbReference type="ARBA" id="ARBA00022974"/>
    </source>
</evidence>
<keyword evidence="7" id="KW-0472">Membrane</keyword>
<dbReference type="Proteomes" id="UP000663879">
    <property type="component" value="Unassembled WGS sequence"/>
</dbReference>
<dbReference type="Pfam" id="PF01153">
    <property type="entry name" value="Glypican"/>
    <property type="match status" value="1"/>
</dbReference>
<keyword evidence="6" id="KW-0654">Proteoglycan</keyword>
<evidence type="ECO:0000256" key="12">
    <source>
        <dbReference type="SAM" id="SignalP"/>
    </source>
</evidence>
<dbReference type="OrthoDB" id="10547062at2759"/>
<dbReference type="PANTHER" id="PTHR10822:SF29">
    <property type="entry name" value="DIVISION ABNORMALLY DELAYED PROTEIN"/>
    <property type="match status" value="1"/>
</dbReference>
<evidence type="ECO:0000256" key="1">
    <source>
        <dbReference type="ARBA" id="ARBA00004609"/>
    </source>
</evidence>
<evidence type="ECO:0000256" key="3">
    <source>
        <dbReference type="ARBA" id="ARBA00022475"/>
    </source>
</evidence>
<keyword evidence="4" id="KW-0336">GPI-anchor</keyword>
<evidence type="ECO:0000256" key="7">
    <source>
        <dbReference type="ARBA" id="ARBA00023136"/>
    </source>
</evidence>
<accession>A0A813V3I5</accession>
<dbReference type="GO" id="GO:0009986">
    <property type="term" value="C:cell surface"/>
    <property type="evidence" value="ECO:0007669"/>
    <property type="project" value="TreeGrafter"/>
</dbReference>
<evidence type="ECO:0000256" key="5">
    <source>
        <dbReference type="ARBA" id="ARBA00022729"/>
    </source>
</evidence>
<sequence length="666" mass="79156">MVIYNLLIILISFLNFYSTNPMEFDNFSNMNQSCSKTWSFFEKSMNISKISRADFIKEEKLKICDFPQSTCCNQAIEQRLVYIATKNIYKTQLLKQFSPIRTSLIDFASNFDTIVKESFENSYYEFTLLFNTTETISLDDHNRIFYQFYEGIKNYFSEYQLNLREILLKTFSNLFKVMVKTNTENSESNYNDNCFLKNLEIINPFGADILTEMESQLKVCLESVKLFNSGLTKARDIALEFYSKLENPSEECFNLFTSITTCSMCNTDDFFENKIFFKPCFRTCINVFKKCYSVDLSKFESLWDTFLSLMSKLAFNIEYTINFQNTVNEIKYHLLDGIAYFKTNKFIINNELEERCGKTTHDSNTKKKRRVKPIMNVLQIKRDVLNPKMNLHKFFVELTDNFSNLKGFWKSLISKICRSISPKSESDYCWNGSDFKKNRKDLEPHQLKIKSNKEIVNKNTEMNKTVYRQIETLKFLTNKLNRYVNKNFMDKNNNFYKKSNEFINHKALERNLKNFKLTKSAIILDEYSEEFDEINNVKGHETKRLNFGFDSSKNFKEKLDDNIISGDQDYDNEIDYYENEQELNNMDQDYEDEYSDYSTLIKPFHVYDQYSKHYKKQLDKFKKTIHHQVDKSPSLYTQNAVNSFKKSFKSKFLVNILSICYFVYNL</sequence>
<comment type="subcellular location">
    <subcellularLocation>
        <location evidence="1">Cell membrane</location>
        <topology evidence="1">Lipid-anchor</topology>
        <topology evidence="1">GPI-anchor</topology>
    </subcellularLocation>
</comment>
<name>A0A813V3I5_9BILA</name>
<evidence type="ECO:0000256" key="2">
    <source>
        <dbReference type="ARBA" id="ARBA00010260"/>
    </source>
</evidence>
<dbReference type="GO" id="GO:0016477">
    <property type="term" value="P:cell migration"/>
    <property type="evidence" value="ECO:0007669"/>
    <property type="project" value="TreeGrafter"/>
</dbReference>
<organism evidence="13 14">
    <name type="scientific">Brachionus calyciflorus</name>
    <dbReference type="NCBI Taxonomy" id="104777"/>
    <lineage>
        <taxon>Eukaryota</taxon>
        <taxon>Metazoa</taxon>
        <taxon>Spiralia</taxon>
        <taxon>Gnathifera</taxon>
        <taxon>Rotifera</taxon>
        <taxon>Eurotatoria</taxon>
        <taxon>Monogononta</taxon>
        <taxon>Pseudotrocha</taxon>
        <taxon>Ploima</taxon>
        <taxon>Brachionidae</taxon>
        <taxon>Brachionus</taxon>
    </lineage>
</organism>
<dbReference type="PANTHER" id="PTHR10822">
    <property type="entry name" value="GLYPICAN"/>
    <property type="match status" value="1"/>
</dbReference>